<protein>
    <submittedName>
        <fullName evidence="1">Uncharacterized protein</fullName>
    </submittedName>
</protein>
<evidence type="ECO:0000313" key="2">
    <source>
        <dbReference type="Proteomes" id="UP001359559"/>
    </source>
</evidence>
<reference evidence="1 2" key="1">
    <citation type="submission" date="2024-01" db="EMBL/GenBank/DDBJ databases">
        <title>The genomes of 5 underutilized Papilionoideae crops provide insights into root nodulation and disease resistance.</title>
        <authorList>
            <person name="Yuan L."/>
        </authorList>
    </citation>
    <scope>NUCLEOTIDE SEQUENCE [LARGE SCALE GENOMIC DNA]</scope>
    <source>
        <strain evidence="1">LY-2023</strain>
        <tissue evidence="1">Leaf</tissue>
    </source>
</reference>
<comment type="caution">
    <text evidence="1">The sequence shown here is derived from an EMBL/GenBank/DDBJ whole genome shotgun (WGS) entry which is preliminary data.</text>
</comment>
<keyword evidence="2" id="KW-1185">Reference proteome</keyword>
<proteinExistence type="predicted"/>
<name>A0AAN9JJC0_CLITE</name>
<dbReference type="AlphaFoldDB" id="A0AAN9JJC0"/>
<sequence length="134" mass="14983">MEVAVAKVLKPDLRREFIFQQALCKEISCLNATTVVAGEDISVDSLTSSTVLSTTDNKNTTTMMKMKKKKPYLFPLSHGIAKKTITTPIPPDLNRRRKPKPSAWYFSPLSGVPRFQFLVSSVLLALFTVMYDLA</sequence>
<dbReference type="EMBL" id="JAYKXN010000003">
    <property type="protein sequence ID" value="KAK7300280.1"/>
    <property type="molecule type" value="Genomic_DNA"/>
</dbReference>
<accession>A0AAN9JJC0</accession>
<evidence type="ECO:0000313" key="1">
    <source>
        <dbReference type="EMBL" id="KAK7300280.1"/>
    </source>
</evidence>
<organism evidence="1 2">
    <name type="scientific">Clitoria ternatea</name>
    <name type="common">Butterfly pea</name>
    <dbReference type="NCBI Taxonomy" id="43366"/>
    <lineage>
        <taxon>Eukaryota</taxon>
        <taxon>Viridiplantae</taxon>
        <taxon>Streptophyta</taxon>
        <taxon>Embryophyta</taxon>
        <taxon>Tracheophyta</taxon>
        <taxon>Spermatophyta</taxon>
        <taxon>Magnoliopsida</taxon>
        <taxon>eudicotyledons</taxon>
        <taxon>Gunneridae</taxon>
        <taxon>Pentapetalae</taxon>
        <taxon>rosids</taxon>
        <taxon>fabids</taxon>
        <taxon>Fabales</taxon>
        <taxon>Fabaceae</taxon>
        <taxon>Papilionoideae</taxon>
        <taxon>50 kb inversion clade</taxon>
        <taxon>NPAAA clade</taxon>
        <taxon>indigoferoid/millettioid clade</taxon>
        <taxon>Phaseoleae</taxon>
        <taxon>Clitoria</taxon>
    </lineage>
</organism>
<dbReference type="Proteomes" id="UP001359559">
    <property type="component" value="Unassembled WGS sequence"/>
</dbReference>
<gene>
    <name evidence="1" type="ORF">RJT34_11122</name>
</gene>